<keyword evidence="3" id="KW-1185">Reference proteome</keyword>
<sequence length="215" mass="24869">MGVGIRLKNILDEKNITLKDLSLISGVSLNTLYGITKRDNDTIKSDILTKIAGSLNVPPQYILGLDGYAPQWTDEELESFPDGFIDTKDGLLNEILKISRNLTTEGRIKCLDFLKSIENKNLDSNFISEEKKYHEWDMTRLKEISKMHDEGIVSDLDYQKLNLMLSKKLYIPYLEDDEYEKEGQKLRDYIRKAEERLTPEIRDNKIASLFNDDLD</sequence>
<feature type="domain" description="HTH cro/C1-type" evidence="1">
    <location>
        <begin position="7"/>
        <end position="62"/>
    </location>
</feature>
<dbReference type="PROSITE" id="PS50943">
    <property type="entry name" value="HTH_CROC1"/>
    <property type="match status" value="1"/>
</dbReference>
<evidence type="ECO:0000259" key="1">
    <source>
        <dbReference type="PROSITE" id="PS50943"/>
    </source>
</evidence>
<dbReference type="SUPFAM" id="SSF47413">
    <property type="entry name" value="lambda repressor-like DNA-binding domains"/>
    <property type="match status" value="1"/>
</dbReference>
<name>A0A1I0HDN2_9FIRM</name>
<dbReference type="Proteomes" id="UP000198558">
    <property type="component" value="Unassembled WGS sequence"/>
</dbReference>
<keyword evidence="2" id="KW-0238">DNA-binding</keyword>
<dbReference type="EMBL" id="FOIN01000048">
    <property type="protein sequence ID" value="SET81790.1"/>
    <property type="molecule type" value="Genomic_DNA"/>
</dbReference>
<dbReference type="InterPro" id="IPR001387">
    <property type="entry name" value="Cro/C1-type_HTH"/>
</dbReference>
<dbReference type="GO" id="GO:0003677">
    <property type="term" value="F:DNA binding"/>
    <property type="evidence" value="ECO:0007669"/>
    <property type="project" value="UniProtKB-KW"/>
</dbReference>
<protein>
    <submittedName>
        <fullName evidence="2">Cro/C1-type HTH DNA-binding domain-containing protein</fullName>
    </submittedName>
</protein>
<evidence type="ECO:0000313" key="2">
    <source>
        <dbReference type="EMBL" id="SET81790.1"/>
    </source>
</evidence>
<dbReference type="Gene3D" id="1.10.260.40">
    <property type="entry name" value="lambda repressor-like DNA-binding domains"/>
    <property type="match status" value="1"/>
</dbReference>
<evidence type="ECO:0000313" key="3">
    <source>
        <dbReference type="Proteomes" id="UP000198558"/>
    </source>
</evidence>
<proteinExistence type="predicted"/>
<organism evidence="2 3">
    <name type="scientific">Thomasclavelia cocleata</name>
    <dbReference type="NCBI Taxonomy" id="69824"/>
    <lineage>
        <taxon>Bacteria</taxon>
        <taxon>Bacillati</taxon>
        <taxon>Bacillota</taxon>
        <taxon>Erysipelotrichia</taxon>
        <taxon>Erysipelotrichales</taxon>
        <taxon>Coprobacillaceae</taxon>
        <taxon>Thomasclavelia</taxon>
    </lineage>
</organism>
<dbReference type="CDD" id="cd00093">
    <property type="entry name" value="HTH_XRE"/>
    <property type="match status" value="1"/>
</dbReference>
<dbReference type="SMART" id="SM00530">
    <property type="entry name" value="HTH_XRE"/>
    <property type="match status" value="1"/>
</dbReference>
<dbReference type="InterPro" id="IPR010982">
    <property type="entry name" value="Lambda_DNA-bd_dom_sf"/>
</dbReference>
<dbReference type="Pfam" id="PF13443">
    <property type="entry name" value="HTH_26"/>
    <property type="match status" value="1"/>
</dbReference>
<accession>A0A1I0HDN2</accession>
<reference evidence="3" key="1">
    <citation type="submission" date="2016-10" db="EMBL/GenBank/DDBJ databases">
        <authorList>
            <person name="Varghese N."/>
            <person name="Submissions S."/>
        </authorList>
    </citation>
    <scope>NUCLEOTIDE SEQUENCE [LARGE SCALE GENOMIC DNA]</scope>
    <source>
        <strain evidence="3">DSM 1551</strain>
    </source>
</reference>
<dbReference type="AlphaFoldDB" id="A0A1I0HDN2"/>
<dbReference type="RefSeq" id="WP_285946281.1">
    <property type="nucleotide sequence ID" value="NZ_CAPTDG010000060.1"/>
</dbReference>
<gene>
    <name evidence="2" type="ORF">SAMN04489758_1485</name>
</gene>